<dbReference type="PRINTS" id="PR00111">
    <property type="entry name" value="ABHYDROLASE"/>
</dbReference>
<name>A0A8J3LXW3_9ACTN</name>
<dbReference type="PRINTS" id="PR00412">
    <property type="entry name" value="EPOXHYDRLASE"/>
</dbReference>
<dbReference type="InterPro" id="IPR050228">
    <property type="entry name" value="Carboxylesterase_BioH"/>
</dbReference>
<dbReference type="InterPro" id="IPR029058">
    <property type="entry name" value="AB_hydrolase_fold"/>
</dbReference>
<comment type="caution">
    <text evidence="3">The sequence shown here is derived from an EMBL/GenBank/DDBJ whole genome shotgun (WGS) entry which is preliminary data.</text>
</comment>
<evidence type="ECO:0000256" key="1">
    <source>
        <dbReference type="SAM" id="MobiDB-lite"/>
    </source>
</evidence>
<evidence type="ECO:0000313" key="3">
    <source>
        <dbReference type="EMBL" id="GIG73110.1"/>
    </source>
</evidence>
<gene>
    <name evidence="3" type="ORF">Pfl04_15140</name>
</gene>
<evidence type="ECO:0000313" key="4">
    <source>
        <dbReference type="Proteomes" id="UP000653674"/>
    </source>
</evidence>
<dbReference type="Pfam" id="PF00561">
    <property type="entry name" value="Abhydrolase_1"/>
    <property type="match status" value="1"/>
</dbReference>
<keyword evidence="3" id="KW-0378">Hydrolase</keyword>
<dbReference type="PANTHER" id="PTHR43194:SF2">
    <property type="entry name" value="PEROXISOMAL MEMBRANE PROTEIN LPX1"/>
    <property type="match status" value="1"/>
</dbReference>
<dbReference type="AlphaFoldDB" id="A0A8J3LXW3"/>
<sequence length="287" mass="30439">MTIVQVNGVKLHVQELAPGGPLRSQPPQTAVLIHGMAGDDMASWYFTLAQPLADAGMRVLLYDLRGHGRSERPAQGYRLADFVADLAALLAAREITGKVCLFGNSFGGTVAFGFAARFPDRVRAIVAVESAPPIPVWFARIGQRLDRVTASMAAASPARGGGASRAQAEAAAGTGARSDDPDERLIRRARRTRELLADTMIARELPASALPDPERIAAVACPVLCLYGGDSALRDLAAETARLLPQAHLAVLPGQRHSLLIDRPDLVRGHVLPWLAELGIAGSSQTP</sequence>
<dbReference type="EMBL" id="BONU01000007">
    <property type="protein sequence ID" value="GIG73110.1"/>
    <property type="molecule type" value="Genomic_DNA"/>
</dbReference>
<dbReference type="Proteomes" id="UP000653674">
    <property type="component" value="Unassembled WGS sequence"/>
</dbReference>
<dbReference type="GO" id="GO:0016787">
    <property type="term" value="F:hydrolase activity"/>
    <property type="evidence" value="ECO:0007669"/>
    <property type="project" value="UniProtKB-KW"/>
</dbReference>
<keyword evidence="4" id="KW-1185">Reference proteome</keyword>
<proteinExistence type="predicted"/>
<dbReference type="RefSeq" id="WP_168071732.1">
    <property type="nucleotide sequence ID" value="NZ_BAAAQJ010000003.1"/>
</dbReference>
<dbReference type="Gene3D" id="3.40.50.1820">
    <property type="entry name" value="alpha/beta hydrolase"/>
    <property type="match status" value="1"/>
</dbReference>
<accession>A0A8J3LXW3</accession>
<dbReference type="PANTHER" id="PTHR43194">
    <property type="entry name" value="HYDROLASE ALPHA/BETA FOLD FAMILY"/>
    <property type="match status" value="1"/>
</dbReference>
<organism evidence="3 4">
    <name type="scientific">Planosporangium flavigriseum</name>
    <dbReference type="NCBI Taxonomy" id="373681"/>
    <lineage>
        <taxon>Bacteria</taxon>
        <taxon>Bacillati</taxon>
        <taxon>Actinomycetota</taxon>
        <taxon>Actinomycetes</taxon>
        <taxon>Micromonosporales</taxon>
        <taxon>Micromonosporaceae</taxon>
        <taxon>Planosporangium</taxon>
    </lineage>
</organism>
<dbReference type="SUPFAM" id="SSF53474">
    <property type="entry name" value="alpha/beta-Hydrolases"/>
    <property type="match status" value="1"/>
</dbReference>
<feature type="domain" description="AB hydrolase-1" evidence="2">
    <location>
        <begin position="31"/>
        <end position="264"/>
    </location>
</feature>
<feature type="compositionally biased region" description="Low complexity" evidence="1">
    <location>
        <begin position="156"/>
        <end position="176"/>
    </location>
</feature>
<dbReference type="InterPro" id="IPR000073">
    <property type="entry name" value="AB_hydrolase_1"/>
</dbReference>
<evidence type="ECO:0000259" key="2">
    <source>
        <dbReference type="Pfam" id="PF00561"/>
    </source>
</evidence>
<feature type="region of interest" description="Disordered" evidence="1">
    <location>
        <begin position="156"/>
        <end position="182"/>
    </location>
</feature>
<reference evidence="3" key="1">
    <citation type="submission" date="2021-01" db="EMBL/GenBank/DDBJ databases">
        <title>Whole genome shotgun sequence of Planosporangium flavigriseum NBRC 105377.</title>
        <authorList>
            <person name="Komaki H."/>
            <person name="Tamura T."/>
        </authorList>
    </citation>
    <scope>NUCLEOTIDE SEQUENCE</scope>
    <source>
        <strain evidence="3">NBRC 105377</strain>
    </source>
</reference>
<protein>
    <submittedName>
        <fullName evidence="3">Alpha/beta hydrolase</fullName>
    </submittedName>
</protein>
<dbReference type="InterPro" id="IPR000639">
    <property type="entry name" value="Epox_hydrolase-like"/>
</dbReference>